<accession>A0A1A9WHC9</accession>
<protein>
    <submittedName>
        <fullName evidence="2">Uncharacterized protein</fullName>
    </submittedName>
</protein>
<keyword evidence="1" id="KW-0175">Coiled coil</keyword>
<feature type="coiled-coil region" evidence="1">
    <location>
        <begin position="17"/>
        <end position="58"/>
    </location>
</feature>
<reference evidence="3" key="1">
    <citation type="submission" date="2014-03" db="EMBL/GenBank/DDBJ databases">
        <authorList>
            <person name="Aksoy S."/>
            <person name="Warren W."/>
            <person name="Wilson R.K."/>
        </authorList>
    </citation>
    <scope>NUCLEOTIDE SEQUENCE [LARGE SCALE GENOMIC DNA]</scope>
    <source>
        <strain evidence="3">IAEA</strain>
    </source>
</reference>
<dbReference type="Gene3D" id="6.10.280.10">
    <property type="entry name" value="Mediator complex, subunit Med21"/>
    <property type="match status" value="1"/>
</dbReference>
<evidence type="ECO:0000313" key="3">
    <source>
        <dbReference type="Proteomes" id="UP000091820"/>
    </source>
</evidence>
<dbReference type="AlphaFoldDB" id="A0A1A9WHC9"/>
<evidence type="ECO:0000256" key="1">
    <source>
        <dbReference type="SAM" id="Coils"/>
    </source>
</evidence>
<organism evidence="2 3">
    <name type="scientific">Glossina brevipalpis</name>
    <dbReference type="NCBI Taxonomy" id="37001"/>
    <lineage>
        <taxon>Eukaryota</taxon>
        <taxon>Metazoa</taxon>
        <taxon>Ecdysozoa</taxon>
        <taxon>Arthropoda</taxon>
        <taxon>Hexapoda</taxon>
        <taxon>Insecta</taxon>
        <taxon>Pterygota</taxon>
        <taxon>Neoptera</taxon>
        <taxon>Endopterygota</taxon>
        <taxon>Diptera</taxon>
        <taxon>Brachycera</taxon>
        <taxon>Muscomorpha</taxon>
        <taxon>Hippoboscoidea</taxon>
        <taxon>Glossinidae</taxon>
        <taxon>Glossina</taxon>
    </lineage>
</organism>
<proteinExistence type="predicted"/>
<dbReference type="STRING" id="37001.A0A1A9WHC9"/>
<name>A0A1A9WHC9_9MUSC</name>
<keyword evidence="3" id="KW-1185">Reference proteome</keyword>
<dbReference type="Proteomes" id="UP000091820">
    <property type="component" value="Unassembled WGS sequence"/>
</dbReference>
<sequence>MGLTKSDSSTELQNQSVKRLEVENQEAAERLEEIVLNIEILLGEIRNALKDLAQAQLDMQITMRNNMK</sequence>
<dbReference type="VEuPathDB" id="VectorBase:GBRI019767"/>
<reference evidence="2" key="2">
    <citation type="submission" date="2020-05" db="UniProtKB">
        <authorList>
            <consortium name="EnsemblMetazoa"/>
        </authorList>
    </citation>
    <scope>IDENTIFICATION</scope>
    <source>
        <strain evidence="2">IAEA</strain>
    </source>
</reference>
<dbReference type="EnsemblMetazoa" id="GBRI019767-RA">
    <property type="protein sequence ID" value="GBRI019767-PA"/>
    <property type="gene ID" value="GBRI019767"/>
</dbReference>
<evidence type="ECO:0000313" key="2">
    <source>
        <dbReference type="EnsemblMetazoa" id="GBRI019767-PA"/>
    </source>
</evidence>